<organism evidence="1 2">
    <name type="scientific">Asparagus officinalis</name>
    <name type="common">Garden asparagus</name>
    <dbReference type="NCBI Taxonomy" id="4686"/>
    <lineage>
        <taxon>Eukaryota</taxon>
        <taxon>Viridiplantae</taxon>
        <taxon>Streptophyta</taxon>
        <taxon>Embryophyta</taxon>
        <taxon>Tracheophyta</taxon>
        <taxon>Spermatophyta</taxon>
        <taxon>Magnoliopsida</taxon>
        <taxon>Liliopsida</taxon>
        <taxon>Asparagales</taxon>
        <taxon>Asparagaceae</taxon>
        <taxon>Asparagoideae</taxon>
        <taxon>Asparagus</taxon>
    </lineage>
</organism>
<dbReference type="AlphaFoldDB" id="A0A1R3L5C8"/>
<evidence type="ECO:0000313" key="2">
    <source>
        <dbReference type="Proteomes" id="UP000243459"/>
    </source>
</evidence>
<sequence>MADAEDLQPLDCDNGTGTVKIGFAGDDAPRAIFPSIIEQGDYQQLGYALPDAVLRLDLAGRDATNSLTKTLAKVGYMFTAPDERDVVRDGDIVLSGGSFNYVPRH</sequence>
<name>A0A1R3L5C8_ASPOF</name>
<dbReference type="InterPro" id="IPR043129">
    <property type="entry name" value="ATPase_NBD"/>
</dbReference>
<protein>
    <submittedName>
        <fullName evidence="1">Uncharacterized protein</fullName>
    </submittedName>
</protein>
<dbReference type="Proteomes" id="UP000243459">
    <property type="component" value="Unassembled WGS sequence"/>
</dbReference>
<dbReference type="Gene3D" id="3.30.420.40">
    <property type="match status" value="2"/>
</dbReference>
<dbReference type="Gramene" id="ONK54819">
    <property type="protein sequence ID" value="ONK54819"/>
    <property type="gene ID" value="A4U43_UnF11020"/>
</dbReference>
<proteinExistence type="predicted"/>
<dbReference type="Gene3D" id="3.90.640.10">
    <property type="entry name" value="Actin, Chain A, domain 4"/>
    <property type="match status" value="1"/>
</dbReference>
<reference evidence="2" key="1">
    <citation type="journal article" date="2017" name="Nat. Commun.">
        <title>The asparagus genome sheds light on the origin and evolution of a young Y chromosome.</title>
        <authorList>
            <person name="Harkess A."/>
            <person name="Zhou J."/>
            <person name="Xu C."/>
            <person name="Bowers J.E."/>
            <person name="Van der Hulst R."/>
            <person name="Ayyampalayam S."/>
            <person name="Mercati F."/>
            <person name="Riccardi P."/>
            <person name="McKain M.R."/>
            <person name="Kakrana A."/>
            <person name="Tang H."/>
            <person name="Ray J."/>
            <person name="Groenendijk J."/>
            <person name="Arikit S."/>
            <person name="Mathioni S.M."/>
            <person name="Nakano M."/>
            <person name="Shan H."/>
            <person name="Telgmann-Rauber A."/>
            <person name="Kanno A."/>
            <person name="Yue Z."/>
            <person name="Chen H."/>
            <person name="Li W."/>
            <person name="Chen Y."/>
            <person name="Xu X."/>
            <person name="Zhang Y."/>
            <person name="Luo S."/>
            <person name="Chen H."/>
            <person name="Gao J."/>
            <person name="Mao Z."/>
            <person name="Pires J.C."/>
            <person name="Luo M."/>
            <person name="Kudrna D."/>
            <person name="Wing R.A."/>
            <person name="Meyers B.C."/>
            <person name="Yi K."/>
            <person name="Kong H."/>
            <person name="Lavrijsen P."/>
            <person name="Sunseri F."/>
            <person name="Falavigna A."/>
            <person name="Ye Y."/>
            <person name="Leebens-Mack J.H."/>
            <person name="Chen G."/>
        </authorList>
    </citation>
    <scope>NUCLEOTIDE SEQUENCE [LARGE SCALE GENOMIC DNA]</scope>
    <source>
        <strain evidence="2">cv. DH0086</strain>
    </source>
</reference>
<accession>A0A1R3L5C8</accession>
<keyword evidence="2" id="KW-1185">Reference proteome</keyword>
<evidence type="ECO:0000313" key="1">
    <source>
        <dbReference type="EMBL" id="ONK54819.1"/>
    </source>
</evidence>
<dbReference type="EMBL" id="KV864123">
    <property type="protein sequence ID" value="ONK54819.1"/>
    <property type="molecule type" value="Genomic_DNA"/>
</dbReference>
<dbReference type="SUPFAM" id="SSF53067">
    <property type="entry name" value="Actin-like ATPase domain"/>
    <property type="match status" value="1"/>
</dbReference>
<gene>
    <name evidence="1" type="ORF">A4U43_UnF11020</name>
</gene>